<organism evidence="1 2">
    <name type="scientific">Pseudomonas caricapapayae</name>
    <dbReference type="NCBI Taxonomy" id="46678"/>
    <lineage>
        <taxon>Bacteria</taxon>
        <taxon>Pseudomonadati</taxon>
        <taxon>Pseudomonadota</taxon>
        <taxon>Gammaproteobacteria</taxon>
        <taxon>Pseudomonadales</taxon>
        <taxon>Pseudomonadaceae</taxon>
        <taxon>Pseudomonas</taxon>
    </lineage>
</organism>
<accession>A0ACC7LPG4</accession>
<dbReference type="Proteomes" id="UP001615411">
    <property type="component" value="Unassembled WGS sequence"/>
</dbReference>
<evidence type="ECO:0000313" key="2">
    <source>
        <dbReference type="Proteomes" id="UP001615411"/>
    </source>
</evidence>
<gene>
    <name evidence="1" type="ORF">ACIKP7_01610</name>
</gene>
<reference evidence="1" key="1">
    <citation type="submission" date="2024-10" db="EMBL/GenBank/DDBJ databases">
        <title>Aeromonas and Pseudomonas from the Cagarras Archipelago, Rio de Janeiro, Brazil.</title>
        <authorList>
            <person name="Canellas A.L.B."/>
            <person name="Laport M.S."/>
        </authorList>
    </citation>
    <scope>NUCLEOTIDE SEQUENCE</scope>
    <source>
        <strain evidence="1">ACP-7</strain>
    </source>
</reference>
<evidence type="ECO:0000313" key="1">
    <source>
        <dbReference type="EMBL" id="MFJ1336819.1"/>
    </source>
</evidence>
<proteinExistence type="predicted"/>
<keyword evidence="2" id="KW-1185">Reference proteome</keyword>
<sequence length="478" mass="51669">MSTHAALDFSSRYLMTIDGQSTDSDCHLEVINPANEATLAQVPDASREQLDAAVTAARCAFPGWSATPIAQRQALVGAIGARLLEHLEDFAQLLTREQGKTLDYARFEIGAAAAWFSEFAKMAPTETIIEDSPDHLVKTRRVPIGVVGAIVPWNFPVLLAVWKLAPALIAGNTVVLKPSPFTPLATLKLGELINQLLPAGVVNVVCGGDDLGPWLSSHAHIDKIAFTGSTVTGRRVMESAARNLKRLTLELGGNDAAIVLPDVDIAHTAEKLFWGAFSNSGQFCLAIKRLYIHEDIYEPLSKAIVAYARNVKVGDGSLPGTQLGPVQNAVQFQRLKDLLADIRAQDHKVLLGGEVPAGPGYLFPITIVDNPPEDSRVVTEEPFGPILPLLKFRDIDEVIERANNSEYGLGGSVWSQDVELATAIALRLQTGKVWINEIHELNPYTPLGGHKQSGMGVENGIDGLMEYTNAQTVSIRRS</sequence>
<dbReference type="EMBL" id="JBIUGF010000003">
    <property type="protein sequence ID" value="MFJ1336819.1"/>
    <property type="molecule type" value="Genomic_DNA"/>
</dbReference>
<comment type="caution">
    <text evidence="1">The sequence shown here is derived from an EMBL/GenBank/DDBJ whole genome shotgun (WGS) entry which is preliminary data.</text>
</comment>
<protein>
    <submittedName>
        <fullName evidence="1">Aldehyde dehydrogenase family protein</fullName>
    </submittedName>
</protein>
<name>A0ACC7LPG4_9PSED</name>